<dbReference type="GO" id="GO:0005783">
    <property type="term" value="C:endoplasmic reticulum"/>
    <property type="evidence" value="ECO:0007669"/>
    <property type="project" value="UniProtKB-ARBA"/>
</dbReference>
<reference evidence="3 4" key="1">
    <citation type="submission" date="2016-09" db="EMBL/GenBank/DDBJ databases">
        <title>The draft genome of Dichanthelium oligosanthes: A C3 panicoid grass species.</title>
        <authorList>
            <person name="Studer A.J."/>
            <person name="Schnable J.C."/>
            <person name="Brutnell T.P."/>
        </authorList>
    </citation>
    <scope>NUCLEOTIDE SEQUENCE [LARGE SCALE GENOMIC DNA]</scope>
    <source>
        <strain evidence="4">cv. Kellogg 1175</strain>
        <tissue evidence="3">Leaf</tissue>
    </source>
</reference>
<feature type="compositionally biased region" description="Polar residues" evidence="2">
    <location>
        <begin position="285"/>
        <end position="322"/>
    </location>
</feature>
<evidence type="ECO:0000313" key="3">
    <source>
        <dbReference type="EMBL" id="OEL15016.1"/>
    </source>
</evidence>
<evidence type="ECO:0008006" key="5">
    <source>
        <dbReference type="Google" id="ProtNLM"/>
    </source>
</evidence>
<dbReference type="EMBL" id="LWDX02068320">
    <property type="protein sequence ID" value="OEL15016.1"/>
    <property type="molecule type" value="Genomic_DNA"/>
</dbReference>
<protein>
    <recommendedName>
        <fullName evidence="5">J domain-containing protein</fullName>
    </recommendedName>
</protein>
<dbReference type="AlphaFoldDB" id="A0A1E5UQ67"/>
<keyword evidence="4" id="KW-1185">Reference proteome</keyword>
<dbReference type="OrthoDB" id="498970at2759"/>
<feature type="region of interest" description="Disordered" evidence="2">
    <location>
        <begin position="359"/>
        <end position="398"/>
    </location>
</feature>
<evidence type="ECO:0000256" key="1">
    <source>
        <dbReference type="SAM" id="Coils"/>
    </source>
</evidence>
<accession>A0A1E5UQ67</accession>
<feature type="compositionally biased region" description="Basic and acidic residues" evidence="2">
    <location>
        <begin position="378"/>
        <end position="396"/>
    </location>
</feature>
<dbReference type="STRING" id="888268.A0A1E5UQ67"/>
<feature type="compositionally biased region" description="Low complexity" evidence="2">
    <location>
        <begin position="62"/>
        <end position="76"/>
    </location>
</feature>
<proteinExistence type="predicted"/>
<dbReference type="InterPro" id="IPR036869">
    <property type="entry name" value="J_dom_sf"/>
</dbReference>
<sequence length="640" mass="69774">MSWGRFYNFDPHQGPSRPWMRRFPAQKPAPSTVVVIDEDDDGDDASDSEVFIIDGTPAAVAGEAAPAAAAAPGCQARKGNGSSGNVINLDDDEDVEEGARCDKAGPSTSRVSGSPASMTPGRGSPGSRYGLDSASDSSDSDLSEGWETATDDGGSSDCEILDDTAGTAREMWETAASRKKMSHDVHECEDPRATEFASCAGPEAQPYKNSEGLFGAGWYQDMTFSSAGWKHGSRNNTGGTKQGPEHAQSSANGAKDGHVPSSVPNAEECSSGNVGTGTEGRTECNENMFQSSSDACKGSVQNTTGGSKDNSGPSSAPNSKECSNGEGVIPEKTSEGFQSPHPDEPFVFNYVSANRVFPGSSSTDWKDGSPPMSVSTPDKIDEKIPEGVYSQKDHSPPEPYNNTYMYSGQQKEVPPFTSRCGCSRQFEVNCPQAQANLCACDAASSKSAFVNVTSGSCSLPQKDLIHDPTEIGQFASVQYNSVIGEREKHKESIEYKRAAEEEWASRQRQLQIQAEEAKKLRKRKKAEAQRLLDMEKRQKQRLQEVRESQRKNEEAIQLKEQYRGVVRKELEDLERRYCDMTSILRTLGIPVEGGEVKAYKQALLKFHPDRVSRNDIYQQVKAEETFKFISRLKEKLSRFS</sequence>
<feature type="region of interest" description="Disordered" evidence="2">
    <location>
        <begin position="226"/>
        <end position="345"/>
    </location>
</feature>
<dbReference type="Gene3D" id="1.10.287.110">
    <property type="entry name" value="DnaJ domain"/>
    <property type="match status" value="1"/>
</dbReference>
<organism evidence="3 4">
    <name type="scientific">Dichanthelium oligosanthes</name>
    <dbReference type="NCBI Taxonomy" id="888268"/>
    <lineage>
        <taxon>Eukaryota</taxon>
        <taxon>Viridiplantae</taxon>
        <taxon>Streptophyta</taxon>
        <taxon>Embryophyta</taxon>
        <taxon>Tracheophyta</taxon>
        <taxon>Spermatophyta</taxon>
        <taxon>Magnoliopsida</taxon>
        <taxon>Liliopsida</taxon>
        <taxon>Poales</taxon>
        <taxon>Poaceae</taxon>
        <taxon>PACMAD clade</taxon>
        <taxon>Panicoideae</taxon>
        <taxon>Panicodae</taxon>
        <taxon>Paniceae</taxon>
        <taxon>Dichantheliinae</taxon>
        <taxon>Dichanthelium</taxon>
    </lineage>
</organism>
<feature type="region of interest" description="Disordered" evidence="2">
    <location>
        <begin position="62"/>
        <end position="186"/>
    </location>
</feature>
<keyword evidence="1" id="KW-0175">Coiled coil</keyword>
<dbReference type="PANTHER" id="PTHR36335:SF1">
    <property type="entry name" value="CHAPERONE DNAJ-DOMAIN SUPERFAMILY PROTEIN"/>
    <property type="match status" value="1"/>
</dbReference>
<dbReference type="Proteomes" id="UP000095767">
    <property type="component" value="Unassembled WGS sequence"/>
</dbReference>
<dbReference type="CDD" id="cd06257">
    <property type="entry name" value="DnaJ"/>
    <property type="match status" value="1"/>
</dbReference>
<name>A0A1E5UQ67_9POAL</name>
<evidence type="ECO:0000313" key="4">
    <source>
        <dbReference type="Proteomes" id="UP000095767"/>
    </source>
</evidence>
<feature type="coiled-coil region" evidence="1">
    <location>
        <begin position="507"/>
        <end position="552"/>
    </location>
</feature>
<gene>
    <name evidence="3" type="ORF">BAE44_0023965</name>
</gene>
<dbReference type="InterPro" id="IPR001623">
    <property type="entry name" value="DnaJ_domain"/>
</dbReference>
<feature type="region of interest" description="Disordered" evidence="2">
    <location>
        <begin position="1"/>
        <end position="31"/>
    </location>
</feature>
<dbReference type="PANTHER" id="PTHR36335">
    <property type="entry name" value="CHAPERONE DNAJ-DOMAIN SUPERFAMILY PROTEIN"/>
    <property type="match status" value="1"/>
</dbReference>
<feature type="compositionally biased region" description="Polar residues" evidence="2">
    <location>
        <begin position="262"/>
        <end position="273"/>
    </location>
</feature>
<feature type="compositionally biased region" description="Polar residues" evidence="2">
    <location>
        <begin position="106"/>
        <end position="117"/>
    </location>
</feature>
<evidence type="ECO:0000256" key="2">
    <source>
        <dbReference type="SAM" id="MobiDB-lite"/>
    </source>
</evidence>
<dbReference type="SUPFAM" id="SSF46565">
    <property type="entry name" value="Chaperone J-domain"/>
    <property type="match status" value="1"/>
</dbReference>
<comment type="caution">
    <text evidence="3">The sequence shown here is derived from an EMBL/GenBank/DDBJ whole genome shotgun (WGS) entry which is preliminary data.</text>
</comment>